<gene>
    <name evidence="1" type="ORF">HORIV_62250</name>
</gene>
<protein>
    <submittedName>
        <fullName evidence="1">Uncharacterized protein</fullName>
    </submittedName>
</protein>
<evidence type="ECO:0000313" key="2">
    <source>
        <dbReference type="Proteomes" id="UP000289555"/>
    </source>
</evidence>
<sequence length="82" mass="8816">MIVTEAADPIVDVLLAHADRHLTLKQAANGNVIIGGGWPAGLSIPFGYQRPLLESIEGNLWVAQHVLPALNQLHVLRYLGGD</sequence>
<keyword evidence="2" id="KW-1185">Reference proteome</keyword>
<dbReference type="Gene3D" id="3.30.9.10">
    <property type="entry name" value="D-Amino Acid Oxidase, subunit A, domain 2"/>
    <property type="match status" value="1"/>
</dbReference>
<accession>A0ABN5X3F3</accession>
<proteinExistence type="predicted"/>
<reference evidence="2" key="1">
    <citation type="journal article" date="2019" name="Microbiol. Resour. Announc.">
        <title>Complete Genome Sequence of Halomonas olivaria, a Moderately Halophilic Bacterium Isolated from Olive Processing Effluents, Obtained by Nanopore Sequencing.</title>
        <authorList>
            <person name="Nagata S."/>
            <person name="Ii K.M."/>
            <person name="Tsukimi T."/>
            <person name="Miura M.C."/>
            <person name="Galipon J."/>
            <person name="Arakawa K."/>
        </authorList>
    </citation>
    <scope>NUCLEOTIDE SEQUENCE [LARGE SCALE GENOMIC DNA]</scope>
    <source>
        <strain evidence="2">TYRC17</strain>
    </source>
</reference>
<dbReference type="EMBL" id="AP019416">
    <property type="protein sequence ID" value="BBI53804.1"/>
    <property type="molecule type" value="Genomic_DNA"/>
</dbReference>
<evidence type="ECO:0000313" key="1">
    <source>
        <dbReference type="EMBL" id="BBI53804.1"/>
    </source>
</evidence>
<name>A0ABN5X3F3_9GAMM</name>
<dbReference type="Proteomes" id="UP000289555">
    <property type="component" value="Chromosome"/>
</dbReference>
<organism evidence="1 2">
    <name type="scientific">Vreelandella olivaria</name>
    <dbReference type="NCBI Taxonomy" id="390919"/>
    <lineage>
        <taxon>Bacteria</taxon>
        <taxon>Pseudomonadati</taxon>
        <taxon>Pseudomonadota</taxon>
        <taxon>Gammaproteobacteria</taxon>
        <taxon>Oceanospirillales</taxon>
        <taxon>Halomonadaceae</taxon>
        <taxon>Vreelandella</taxon>
    </lineage>
</organism>